<organism evidence="1 2">
    <name type="scientific">Tribonema minus</name>
    <dbReference type="NCBI Taxonomy" id="303371"/>
    <lineage>
        <taxon>Eukaryota</taxon>
        <taxon>Sar</taxon>
        <taxon>Stramenopiles</taxon>
        <taxon>Ochrophyta</taxon>
        <taxon>PX clade</taxon>
        <taxon>Xanthophyceae</taxon>
        <taxon>Tribonematales</taxon>
        <taxon>Tribonemataceae</taxon>
        <taxon>Tribonema</taxon>
    </lineage>
</organism>
<evidence type="ECO:0000313" key="1">
    <source>
        <dbReference type="EMBL" id="KAG5188260.1"/>
    </source>
</evidence>
<dbReference type="EMBL" id="JAFCMP010000073">
    <property type="protein sequence ID" value="KAG5188260.1"/>
    <property type="molecule type" value="Genomic_DNA"/>
</dbReference>
<proteinExistence type="predicted"/>
<name>A0A836CIW7_9STRA</name>
<sequence>MKVLRALALGALSREVHSFVSMHAQNPLPPTAASTQATRGDFLKHWTAVGACTAAVIAGVAAPALADEYGVLKSESLVKNTGAICVKRSAINGRCEKYSDEVVPLDASASSNRTKVDRVKRTVVQEEPESDLIKRLRQKTVENKAKNEAMVAEKTFMNNQAGEFGPFSRYVLVKRPNDGKYELVLIRDLDDLKRQGIIESSGKAFVPGKEPSITDE</sequence>
<keyword evidence="2" id="KW-1185">Reference proteome</keyword>
<dbReference type="Proteomes" id="UP000664859">
    <property type="component" value="Unassembled WGS sequence"/>
</dbReference>
<comment type="caution">
    <text evidence="1">The sequence shown here is derived from an EMBL/GenBank/DDBJ whole genome shotgun (WGS) entry which is preliminary data.</text>
</comment>
<dbReference type="OrthoDB" id="192865at2759"/>
<protein>
    <submittedName>
        <fullName evidence="1">Uncharacterized protein</fullName>
    </submittedName>
</protein>
<reference evidence="1" key="1">
    <citation type="submission" date="2021-02" db="EMBL/GenBank/DDBJ databases">
        <title>First Annotated Genome of the Yellow-green Alga Tribonema minus.</title>
        <authorList>
            <person name="Mahan K.M."/>
        </authorList>
    </citation>
    <scope>NUCLEOTIDE SEQUENCE</scope>
    <source>
        <strain evidence="1">UTEX B ZZ1240</strain>
    </source>
</reference>
<gene>
    <name evidence="1" type="ORF">JKP88DRAFT_234458</name>
</gene>
<evidence type="ECO:0000313" key="2">
    <source>
        <dbReference type="Proteomes" id="UP000664859"/>
    </source>
</evidence>
<dbReference type="AlphaFoldDB" id="A0A836CIW7"/>
<accession>A0A836CIW7</accession>